<dbReference type="Pfam" id="PF20434">
    <property type="entry name" value="BD-FAE"/>
    <property type="match status" value="1"/>
</dbReference>
<dbReference type="RefSeq" id="WP_344905041.1">
    <property type="nucleotide sequence ID" value="NZ_BAAAYO010000002.1"/>
</dbReference>
<dbReference type="Proteomes" id="UP001589619">
    <property type="component" value="Unassembled WGS sequence"/>
</dbReference>
<keyword evidence="1 3" id="KW-0378">Hydrolase</keyword>
<feature type="domain" description="BD-FAE-like" evidence="2">
    <location>
        <begin position="19"/>
        <end position="213"/>
    </location>
</feature>
<comment type="caution">
    <text evidence="3">The sequence shown here is derived from an EMBL/GenBank/DDBJ whole genome shotgun (WGS) entry which is preliminary data.</text>
</comment>
<dbReference type="SUPFAM" id="SSF53474">
    <property type="entry name" value="alpha/beta-Hydrolases"/>
    <property type="match status" value="1"/>
</dbReference>
<gene>
    <name evidence="3" type="ORF">ACFFNY_04320</name>
</gene>
<sequence>MHARELKDVQYGPHERNVLDAYLLGKSEKPSPAVIFFHGGGYVGGDKSSIQTTRLMEECMEAGISVISANYRFISKDPYPAPMEDGARAIQFVRHMAGEWHIDPARIATAGSSAGGHIALWNALRGDLSKPDSADPVERENTEVSAFIGFGTQVSKDQRFYRDIYAGPHIQPNLKLYYGLESLDELYEPHNLRLAEEASAITYMSDKAPPVLMHYDFVLDEPRIPADAPVSEVIHHPMHGYVLKQRYDELGKTFLLRHKGDPLLAGEMTKLLLDSFGSR</sequence>
<dbReference type="InterPro" id="IPR029058">
    <property type="entry name" value="AB_hydrolase_fold"/>
</dbReference>
<dbReference type="GO" id="GO:0016787">
    <property type="term" value="F:hydrolase activity"/>
    <property type="evidence" value="ECO:0007669"/>
    <property type="project" value="UniProtKB-KW"/>
</dbReference>
<dbReference type="InterPro" id="IPR050300">
    <property type="entry name" value="GDXG_lipolytic_enzyme"/>
</dbReference>
<protein>
    <submittedName>
        <fullName evidence="3">Alpha/beta hydrolase</fullName>
    </submittedName>
</protein>
<keyword evidence="4" id="KW-1185">Reference proteome</keyword>
<reference evidence="3 4" key="1">
    <citation type="submission" date="2024-09" db="EMBL/GenBank/DDBJ databases">
        <authorList>
            <person name="Sun Q."/>
            <person name="Mori K."/>
        </authorList>
    </citation>
    <scope>NUCLEOTIDE SEQUENCE [LARGE SCALE GENOMIC DNA]</scope>
    <source>
        <strain evidence="3 4">JCM 12520</strain>
    </source>
</reference>
<organism evidence="3 4">
    <name type="scientific">Paenibacillus hodogayensis</name>
    <dbReference type="NCBI Taxonomy" id="279208"/>
    <lineage>
        <taxon>Bacteria</taxon>
        <taxon>Bacillati</taxon>
        <taxon>Bacillota</taxon>
        <taxon>Bacilli</taxon>
        <taxon>Bacillales</taxon>
        <taxon>Paenibacillaceae</taxon>
        <taxon>Paenibacillus</taxon>
    </lineage>
</organism>
<evidence type="ECO:0000256" key="1">
    <source>
        <dbReference type="ARBA" id="ARBA00022801"/>
    </source>
</evidence>
<dbReference type="PANTHER" id="PTHR48081">
    <property type="entry name" value="AB HYDROLASE SUPERFAMILY PROTEIN C4A8.06C"/>
    <property type="match status" value="1"/>
</dbReference>
<accession>A0ABV5VRA3</accession>
<dbReference type="EMBL" id="JBHMAG010000004">
    <property type="protein sequence ID" value="MFB9750792.1"/>
    <property type="molecule type" value="Genomic_DNA"/>
</dbReference>
<evidence type="ECO:0000259" key="2">
    <source>
        <dbReference type="Pfam" id="PF20434"/>
    </source>
</evidence>
<evidence type="ECO:0000313" key="3">
    <source>
        <dbReference type="EMBL" id="MFB9750792.1"/>
    </source>
</evidence>
<dbReference type="Gene3D" id="3.40.50.1820">
    <property type="entry name" value="alpha/beta hydrolase"/>
    <property type="match status" value="1"/>
</dbReference>
<evidence type="ECO:0000313" key="4">
    <source>
        <dbReference type="Proteomes" id="UP001589619"/>
    </source>
</evidence>
<proteinExistence type="predicted"/>
<name>A0ABV5VRA3_9BACL</name>
<dbReference type="InterPro" id="IPR049492">
    <property type="entry name" value="BD-FAE-like_dom"/>
</dbReference>